<feature type="compositionally biased region" description="Polar residues" evidence="1">
    <location>
        <begin position="73"/>
        <end position="83"/>
    </location>
</feature>
<evidence type="ECO:0000256" key="1">
    <source>
        <dbReference type="SAM" id="MobiDB-lite"/>
    </source>
</evidence>
<dbReference type="Proteomes" id="UP000051952">
    <property type="component" value="Unassembled WGS sequence"/>
</dbReference>
<dbReference type="AlphaFoldDB" id="A0A0S4JQT3"/>
<organism evidence="2 3">
    <name type="scientific">Bodo saltans</name>
    <name type="common">Flagellated protozoan</name>
    <dbReference type="NCBI Taxonomy" id="75058"/>
    <lineage>
        <taxon>Eukaryota</taxon>
        <taxon>Discoba</taxon>
        <taxon>Euglenozoa</taxon>
        <taxon>Kinetoplastea</taxon>
        <taxon>Metakinetoplastina</taxon>
        <taxon>Eubodonida</taxon>
        <taxon>Bodonidae</taxon>
        <taxon>Bodo</taxon>
    </lineage>
</organism>
<sequence>MSSLVDTTPAPLSSSSKRATSSASEPIEGHKCFMCGIVCADAGDLDTHVIRCAKGQLSSARRRGEEAGGSGTITGPTGHTTSEPGHVGVHNGGLREQQDVASEPPSTVPSHDVSFEAPPRRLSQHSAPDDHLNISQHGTNGELHEVSRGVSDGPLPHDVVVATVVRTDDQDHNEDVGSPNVSTMDQTLFFFAADTKQWDPVTPFEKASPARK</sequence>
<feature type="region of interest" description="Disordered" evidence="1">
    <location>
        <begin position="1"/>
        <end position="25"/>
    </location>
</feature>
<feature type="region of interest" description="Disordered" evidence="1">
    <location>
        <begin position="56"/>
        <end position="137"/>
    </location>
</feature>
<feature type="compositionally biased region" description="Polar residues" evidence="1">
    <location>
        <begin position="1"/>
        <end position="12"/>
    </location>
</feature>
<evidence type="ECO:0000313" key="3">
    <source>
        <dbReference type="Proteomes" id="UP000051952"/>
    </source>
</evidence>
<keyword evidence="3" id="KW-1185">Reference proteome</keyword>
<feature type="compositionally biased region" description="Low complexity" evidence="1">
    <location>
        <begin position="13"/>
        <end position="24"/>
    </location>
</feature>
<name>A0A0S4JQT3_BODSA</name>
<dbReference type="EMBL" id="CYKH01001961">
    <property type="protein sequence ID" value="CUG91722.1"/>
    <property type="molecule type" value="Genomic_DNA"/>
</dbReference>
<accession>A0A0S4JQT3</accession>
<reference evidence="3" key="1">
    <citation type="submission" date="2015-09" db="EMBL/GenBank/DDBJ databases">
        <authorList>
            <consortium name="Pathogen Informatics"/>
        </authorList>
    </citation>
    <scope>NUCLEOTIDE SEQUENCE [LARGE SCALE GENOMIC DNA]</scope>
    <source>
        <strain evidence="3">Lake Konstanz</strain>
    </source>
</reference>
<dbReference type="VEuPathDB" id="TriTrypDB:BSAL_33740"/>
<evidence type="ECO:0000313" key="2">
    <source>
        <dbReference type="EMBL" id="CUG91722.1"/>
    </source>
</evidence>
<protein>
    <submittedName>
        <fullName evidence="2">Uncharacterized protein</fullName>
    </submittedName>
</protein>
<gene>
    <name evidence="2" type="ORF">BSAL_33740</name>
</gene>
<proteinExistence type="predicted"/>